<feature type="region of interest" description="Disordered" evidence="1">
    <location>
        <begin position="139"/>
        <end position="163"/>
    </location>
</feature>
<evidence type="ECO:0008006" key="4">
    <source>
        <dbReference type="Google" id="ProtNLM"/>
    </source>
</evidence>
<dbReference type="KEGG" id="cdet:87950908"/>
<proteinExistence type="predicted"/>
<dbReference type="RefSeq" id="XP_062786615.1">
    <property type="nucleotide sequence ID" value="XM_062930564.1"/>
</dbReference>
<dbReference type="EMBL" id="CP137314">
    <property type="protein sequence ID" value="WQF89394.1"/>
    <property type="molecule type" value="Genomic_DNA"/>
</dbReference>
<reference evidence="3" key="1">
    <citation type="journal article" date="2023" name="bioRxiv">
        <title>Complete genome of the Medicago anthracnose fungus, Colletotrichum destructivum, reveals a mini-chromosome-like region within a core chromosome.</title>
        <authorList>
            <person name="Lapalu N."/>
            <person name="Simon A."/>
            <person name="Lu A."/>
            <person name="Plaumann P.-L."/>
            <person name="Amselem J."/>
            <person name="Pigne S."/>
            <person name="Auger A."/>
            <person name="Koch C."/>
            <person name="Dallery J.-F."/>
            <person name="O'Connell R.J."/>
        </authorList>
    </citation>
    <scope>NUCLEOTIDE SEQUENCE [LARGE SCALE GENOMIC DNA]</scope>
    <source>
        <strain evidence="3">CBS 520.97</strain>
    </source>
</reference>
<dbReference type="Proteomes" id="UP001322277">
    <property type="component" value="Chromosome 10"/>
</dbReference>
<evidence type="ECO:0000313" key="3">
    <source>
        <dbReference type="Proteomes" id="UP001322277"/>
    </source>
</evidence>
<feature type="compositionally biased region" description="Basic and acidic residues" evidence="1">
    <location>
        <begin position="52"/>
        <end position="69"/>
    </location>
</feature>
<feature type="compositionally biased region" description="Basic and acidic residues" evidence="1">
    <location>
        <begin position="141"/>
        <end position="153"/>
    </location>
</feature>
<name>A0AAX4J1H0_9PEZI</name>
<evidence type="ECO:0000256" key="1">
    <source>
        <dbReference type="SAM" id="MobiDB-lite"/>
    </source>
</evidence>
<evidence type="ECO:0000313" key="2">
    <source>
        <dbReference type="EMBL" id="WQF89394.1"/>
    </source>
</evidence>
<feature type="region of interest" description="Disordered" evidence="1">
    <location>
        <begin position="1"/>
        <end position="69"/>
    </location>
</feature>
<sequence length="163" mass="19063">MPTPLEKPLPKRPQRFEFEDDPAEPTGSVKPLSQKGLTIGLQHRRQQSFETPEAKAKRLEKQNTEHRATISRLESRVRVLEHKNTQQRRNWKHEMLQATLRHSQSVNQQLAAQEEALKEMIRAINTAFENFKVAYEQAQRNSKDEQEEIHIFRDSGSSSESFF</sequence>
<protein>
    <recommendedName>
        <fullName evidence="4">BZIP domain-containing protein</fullName>
    </recommendedName>
</protein>
<dbReference type="GeneID" id="87950908"/>
<dbReference type="AlphaFoldDB" id="A0AAX4J1H0"/>
<keyword evidence="3" id="KW-1185">Reference proteome</keyword>
<organism evidence="2 3">
    <name type="scientific">Colletotrichum destructivum</name>
    <dbReference type="NCBI Taxonomy" id="34406"/>
    <lineage>
        <taxon>Eukaryota</taxon>
        <taxon>Fungi</taxon>
        <taxon>Dikarya</taxon>
        <taxon>Ascomycota</taxon>
        <taxon>Pezizomycotina</taxon>
        <taxon>Sordariomycetes</taxon>
        <taxon>Hypocreomycetidae</taxon>
        <taxon>Glomerellales</taxon>
        <taxon>Glomerellaceae</taxon>
        <taxon>Colletotrichum</taxon>
        <taxon>Colletotrichum destructivum species complex</taxon>
    </lineage>
</organism>
<accession>A0AAX4J1H0</accession>
<gene>
    <name evidence="2" type="ORF">CDEST_14408</name>
</gene>